<feature type="compositionally biased region" description="Low complexity" evidence="3">
    <location>
        <begin position="552"/>
        <end position="562"/>
    </location>
</feature>
<reference evidence="5 6" key="1">
    <citation type="submission" date="2023-05" db="EMBL/GenBank/DDBJ databases">
        <title>A 100% complete, gapless, phased diploid assembly of the Scenedesmus obliquus UTEX 3031 genome.</title>
        <authorList>
            <person name="Biondi T.C."/>
            <person name="Hanschen E.R."/>
            <person name="Kwon T."/>
            <person name="Eng W."/>
            <person name="Kruse C.P.S."/>
            <person name="Koehler S.I."/>
            <person name="Kunde Y."/>
            <person name="Gleasner C.D."/>
            <person name="You Mak K.T."/>
            <person name="Polle J."/>
            <person name="Hovde B.T."/>
            <person name="Starkenburg S.R."/>
        </authorList>
    </citation>
    <scope>NUCLEOTIDE SEQUENCE [LARGE SCALE GENOMIC DNA]</scope>
    <source>
        <strain evidence="5 6">DOE0152z</strain>
    </source>
</reference>
<dbReference type="Proteomes" id="UP001244341">
    <property type="component" value="Chromosome 4b"/>
</dbReference>
<dbReference type="Gene3D" id="3.30.70.330">
    <property type="match status" value="2"/>
</dbReference>
<feature type="compositionally biased region" description="Low complexity" evidence="3">
    <location>
        <begin position="428"/>
        <end position="437"/>
    </location>
</feature>
<evidence type="ECO:0000256" key="1">
    <source>
        <dbReference type="ARBA" id="ARBA00022884"/>
    </source>
</evidence>
<dbReference type="PROSITE" id="PS50102">
    <property type="entry name" value="RRM"/>
    <property type="match status" value="2"/>
</dbReference>
<dbReference type="CDD" id="cd12276">
    <property type="entry name" value="RRM2_MEI2_EAR1_like"/>
    <property type="match status" value="1"/>
</dbReference>
<name>A0ABY8TXB8_TETOB</name>
<dbReference type="InterPro" id="IPR007201">
    <property type="entry name" value="Mei2-like_Rrm_C"/>
</dbReference>
<feature type="domain" description="RRM" evidence="4">
    <location>
        <begin position="333"/>
        <end position="411"/>
    </location>
</feature>
<dbReference type="CDD" id="cd12531">
    <property type="entry name" value="RRM3_MEI2_like"/>
    <property type="match status" value="1"/>
</dbReference>
<dbReference type="PANTHER" id="PTHR23189">
    <property type="entry name" value="RNA RECOGNITION MOTIF-CONTAINING"/>
    <property type="match status" value="1"/>
</dbReference>
<dbReference type="SMART" id="SM00360">
    <property type="entry name" value="RRM"/>
    <property type="match status" value="2"/>
</dbReference>
<feature type="region of interest" description="Disordered" evidence="3">
    <location>
        <begin position="552"/>
        <end position="572"/>
    </location>
</feature>
<feature type="compositionally biased region" description="Low complexity" evidence="3">
    <location>
        <begin position="871"/>
        <end position="880"/>
    </location>
</feature>
<keyword evidence="1 2" id="KW-0694">RNA-binding</keyword>
<feature type="compositionally biased region" description="Gly residues" evidence="3">
    <location>
        <begin position="844"/>
        <end position="859"/>
    </location>
</feature>
<dbReference type="InterPro" id="IPR034454">
    <property type="entry name" value="MEI2-like_RRM3"/>
</dbReference>
<feature type="compositionally biased region" description="Gly residues" evidence="3">
    <location>
        <begin position="653"/>
        <end position="673"/>
    </location>
</feature>
<feature type="region of interest" description="Disordered" evidence="3">
    <location>
        <begin position="822"/>
        <end position="959"/>
    </location>
</feature>
<protein>
    <recommendedName>
        <fullName evidence="4">RRM domain-containing protein</fullName>
    </recommendedName>
</protein>
<dbReference type="InterPro" id="IPR000504">
    <property type="entry name" value="RRM_dom"/>
</dbReference>
<feature type="compositionally biased region" description="Gly residues" evidence="3">
    <location>
        <begin position="923"/>
        <end position="940"/>
    </location>
</feature>
<feature type="region of interest" description="Disordered" evidence="3">
    <location>
        <begin position="405"/>
        <end position="473"/>
    </location>
</feature>
<keyword evidence="6" id="KW-1185">Reference proteome</keyword>
<evidence type="ECO:0000256" key="2">
    <source>
        <dbReference type="PROSITE-ProRule" id="PRU00176"/>
    </source>
</evidence>
<proteinExistence type="predicted"/>
<feature type="compositionally biased region" description="Low complexity" evidence="3">
    <location>
        <begin position="456"/>
        <end position="473"/>
    </location>
</feature>
<feature type="region of interest" description="Disordered" evidence="3">
    <location>
        <begin position="629"/>
        <end position="687"/>
    </location>
</feature>
<evidence type="ECO:0000256" key="3">
    <source>
        <dbReference type="SAM" id="MobiDB-lite"/>
    </source>
</evidence>
<dbReference type="Pfam" id="PF00076">
    <property type="entry name" value="RRM_1"/>
    <property type="match status" value="2"/>
</dbReference>
<dbReference type="Pfam" id="PF04059">
    <property type="entry name" value="RRM_2"/>
    <property type="match status" value="1"/>
</dbReference>
<feature type="domain" description="RRM" evidence="4">
    <location>
        <begin position="249"/>
        <end position="322"/>
    </location>
</feature>
<evidence type="ECO:0000313" key="6">
    <source>
        <dbReference type="Proteomes" id="UP001244341"/>
    </source>
</evidence>
<feature type="compositionally biased region" description="Low complexity" evidence="3">
    <location>
        <begin position="910"/>
        <end position="922"/>
    </location>
</feature>
<evidence type="ECO:0000259" key="4">
    <source>
        <dbReference type="PROSITE" id="PS50102"/>
    </source>
</evidence>
<accession>A0ABY8TXB8</accession>
<feature type="region of interest" description="Disordered" evidence="3">
    <location>
        <begin position="134"/>
        <end position="178"/>
    </location>
</feature>
<evidence type="ECO:0000313" key="5">
    <source>
        <dbReference type="EMBL" id="WIA13610.1"/>
    </source>
</evidence>
<dbReference type="InterPro" id="IPR012677">
    <property type="entry name" value="Nucleotide-bd_a/b_plait_sf"/>
</dbReference>
<dbReference type="InterPro" id="IPR035979">
    <property type="entry name" value="RBD_domain_sf"/>
</dbReference>
<dbReference type="EMBL" id="CP126211">
    <property type="protein sequence ID" value="WIA13610.1"/>
    <property type="molecule type" value="Genomic_DNA"/>
</dbReference>
<feature type="compositionally biased region" description="Low complexity" evidence="3">
    <location>
        <begin position="145"/>
        <end position="164"/>
    </location>
</feature>
<organism evidence="5 6">
    <name type="scientific">Tetradesmus obliquus</name>
    <name type="common">Green alga</name>
    <name type="synonym">Acutodesmus obliquus</name>
    <dbReference type="NCBI Taxonomy" id="3088"/>
    <lineage>
        <taxon>Eukaryota</taxon>
        <taxon>Viridiplantae</taxon>
        <taxon>Chlorophyta</taxon>
        <taxon>core chlorophytes</taxon>
        <taxon>Chlorophyceae</taxon>
        <taxon>CS clade</taxon>
        <taxon>Sphaeropleales</taxon>
        <taxon>Scenedesmaceae</taxon>
        <taxon>Tetradesmus</taxon>
    </lineage>
</organism>
<feature type="compositionally biased region" description="Low complexity" evidence="3">
    <location>
        <begin position="888"/>
        <end position="903"/>
    </location>
</feature>
<sequence>MTQLGRLEAETSGAARGGGFATYPWLSRGSEGWLCLMHGAHHRGAGWHYGFHPQQHTIDENEETSVPSLKLPREVPRAISANQPTTAADPYFDSKLALVDSASSAHGHHFAGGAAEDSEQMEAMDLAALGRLLPDLDGDSEQHQPSSAGRPPAAAPGMAAAAGAPGSGGRGGLRRRVGSTASVEEDIFSSVGGLELGHDLSGPDAAGSAAAAAAAEQLLAGASSAAAGSLSVPSVASLADLAPVDTPSRTLFVQNVAVDVPDDELRRLFSSHGDLRTLYTACKARGLVIVGYFDLRSAIAAATQLSGYPLAGRQLEVAFSAPKKGETNQVNQGVVVVYNLDPDTTEEQLVWIFSRFGDVKDIQQAPMRSNQKFIEFWDVRHAAAALRAMNRAELSRLPAPGRSLGAGAAAGGSSSGLAGLMGQEQEVSPPLSLGPLSQSWDTSGQPGSLMGLLNRQQQQQQQSGQQQLGQQHGQQQQQQQQQQQSMLQQQQQQLLLQQLASGLLRGSRTDLSGLDPVIETDNGEALQKLLMGSSSGAAAAAAAGAAGAAAANAARPSGPAGNTGMHVSDSASSIASTQGNVFGAGMATGVLPGGAHAPGVHSIHHGPFGPQLQSAAAAAASAAAAAAAGGSGIPRGASTGSLTGLGDNRGHRGGGGGGDSGAGSSGGSRGGGRLSRRAADPAVEAERKAQQERLFALDVDRIMSGEDKRTTLMIKNIPNKYTQKMLLQTIEEQFKGTFDFFYLPIDFKNKCNVGYAFINMLQPQFIPPLVARFNNKRWDKFNSEKVCNISYGRIQGRAALISHFQNSSLMHEDKRCRPVLFISEGPDAGEPEPFPMGVHARPRGAGGPGGGSGSGGGSSGHLASERSPRVSSSGTISASGSGAGGSLAGSRASSSAALASAAAAGGGAQQAGDHGLASSSSHGGSGGGLAAAGTGDGAAGSGTREMQTPPPGLGAAKAS</sequence>
<dbReference type="SUPFAM" id="SSF54928">
    <property type="entry name" value="RNA-binding domain, RBD"/>
    <property type="match status" value="2"/>
</dbReference>
<gene>
    <name evidence="5" type="ORF">OEZ85_007175</name>
</gene>